<keyword evidence="2" id="KW-1185">Reference proteome</keyword>
<evidence type="ECO:0000313" key="1">
    <source>
        <dbReference type="EMBL" id="PIK51272.1"/>
    </source>
</evidence>
<dbReference type="AlphaFoldDB" id="A0A2G8KTH1"/>
<gene>
    <name evidence="1" type="ORF">BSL78_11831</name>
</gene>
<evidence type="ECO:0000313" key="2">
    <source>
        <dbReference type="Proteomes" id="UP000230750"/>
    </source>
</evidence>
<name>A0A2G8KTH1_STIJA</name>
<dbReference type="EMBL" id="MRZV01000381">
    <property type="protein sequence ID" value="PIK51272.1"/>
    <property type="molecule type" value="Genomic_DNA"/>
</dbReference>
<accession>A0A2G8KTH1</accession>
<reference evidence="1 2" key="1">
    <citation type="journal article" date="2017" name="PLoS Biol.">
        <title>The sea cucumber genome provides insights into morphological evolution and visceral regeneration.</title>
        <authorList>
            <person name="Zhang X."/>
            <person name="Sun L."/>
            <person name="Yuan J."/>
            <person name="Sun Y."/>
            <person name="Gao Y."/>
            <person name="Zhang L."/>
            <person name="Li S."/>
            <person name="Dai H."/>
            <person name="Hamel J.F."/>
            <person name="Liu C."/>
            <person name="Yu Y."/>
            <person name="Liu S."/>
            <person name="Lin W."/>
            <person name="Guo K."/>
            <person name="Jin S."/>
            <person name="Xu P."/>
            <person name="Storey K.B."/>
            <person name="Huan P."/>
            <person name="Zhang T."/>
            <person name="Zhou Y."/>
            <person name="Zhang J."/>
            <person name="Lin C."/>
            <person name="Li X."/>
            <person name="Xing L."/>
            <person name="Huo D."/>
            <person name="Sun M."/>
            <person name="Wang L."/>
            <person name="Mercier A."/>
            <person name="Li F."/>
            <person name="Yang H."/>
            <person name="Xiang J."/>
        </authorList>
    </citation>
    <scope>NUCLEOTIDE SEQUENCE [LARGE SCALE GENOMIC DNA]</scope>
    <source>
        <strain evidence="1">Shaxun</strain>
        <tissue evidence="1">Muscle</tissue>
    </source>
</reference>
<comment type="caution">
    <text evidence="1">The sequence shown here is derived from an EMBL/GenBank/DDBJ whole genome shotgun (WGS) entry which is preliminary data.</text>
</comment>
<organism evidence="1 2">
    <name type="scientific">Stichopus japonicus</name>
    <name type="common">Sea cucumber</name>
    <dbReference type="NCBI Taxonomy" id="307972"/>
    <lineage>
        <taxon>Eukaryota</taxon>
        <taxon>Metazoa</taxon>
        <taxon>Echinodermata</taxon>
        <taxon>Eleutherozoa</taxon>
        <taxon>Echinozoa</taxon>
        <taxon>Holothuroidea</taxon>
        <taxon>Aspidochirotacea</taxon>
        <taxon>Aspidochirotida</taxon>
        <taxon>Stichopodidae</taxon>
        <taxon>Apostichopus</taxon>
    </lineage>
</organism>
<proteinExistence type="predicted"/>
<protein>
    <submittedName>
        <fullName evidence="1">Uncharacterized protein</fullName>
    </submittedName>
</protein>
<dbReference type="Proteomes" id="UP000230750">
    <property type="component" value="Unassembled WGS sequence"/>
</dbReference>
<sequence length="248" mass="28438">MVHGLRTKVVSLATDIVKVDSIYLDTPGTQFSRVFQFLESDYGVEIHIDLGTESYFNDDQLLKVLTDSVGRGSLRNLRVLPNQLSYTLVSNACEFADCGEDFDCKATLSGHTCIPSSSVCIYRVKYKPLLDIYPVKYKQHLDIYPVKYKQLLDSYLAKYKQLLDIYPVKYKEFLDIYPVKYTTSGHILSNTNNPWTIILSNTNNPWTFISSNTNNSFNCCTPHIYLTCHTCLMQHQQISQKKIQTHTC</sequence>